<gene>
    <name evidence="2" type="primary">srp</name>
    <name evidence="2" type="ORF">CM83_8981</name>
</gene>
<dbReference type="AlphaFoldDB" id="A0A0A9X3F5"/>
<proteinExistence type="predicted"/>
<feature type="region of interest" description="Disordered" evidence="1">
    <location>
        <begin position="59"/>
        <end position="88"/>
    </location>
</feature>
<feature type="non-terminal residue" evidence="2">
    <location>
        <position position="142"/>
    </location>
</feature>
<feature type="compositionally biased region" description="Basic residues" evidence="1">
    <location>
        <begin position="66"/>
        <end position="82"/>
    </location>
</feature>
<accession>A0A0A9X3F5</accession>
<sequence>GVDESWATCRDVVKAAADEVLGNQIPNTKKIWFDEECEAVTKRKNEAYKLTLQRRPTRSLTEDYRAKRRQEKRLHRRKKRKQKSDEFESIEQLRAQNKIRELYHLVNQDCKPFKPHVNAYTDEPLLNENIRILGRWNNQFSE</sequence>
<feature type="non-terminal residue" evidence="2">
    <location>
        <position position="1"/>
    </location>
</feature>
<dbReference type="EMBL" id="GBHO01030276">
    <property type="protein sequence ID" value="JAG13328.1"/>
    <property type="molecule type" value="Transcribed_RNA"/>
</dbReference>
<protein>
    <submittedName>
        <fullName evidence="2">Sulfur-rich protein, serovars L1/L3</fullName>
    </submittedName>
</protein>
<name>A0A0A9X3F5_LYGHE</name>
<organism evidence="2">
    <name type="scientific">Lygus hesperus</name>
    <name type="common">Western plant bug</name>
    <dbReference type="NCBI Taxonomy" id="30085"/>
    <lineage>
        <taxon>Eukaryota</taxon>
        <taxon>Metazoa</taxon>
        <taxon>Ecdysozoa</taxon>
        <taxon>Arthropoda</taxon>
        <taxon>Hexapoda</taxon>
        <taxon>Insecta</taxon>
        <taxon>Pterygota</taxon>
        <taxon>Neoptera</taxon>
        <taxon>Paraneoptera</taxon>
        <taxon>Hemiptera</taxon>
        <taxon>Heteroptera</taxon>
        <taxon>Panheteroptera</taxon>
        <taxon>Cimicomorpha</taxon>
        <taxon>Miridae</taxon>
        <taxon>Mirini</taxon>
        <taxon>Lygus</taxon>
    </lineage>
</organism>
<evidence type="ECO:0000256" key="1">
    <source>
        <dbReference type="SAM" id="MobiDB-lite"/>
    </source>
</evidence>
<reference evidence="2" key="1">
    <citation type="journal article" date="2014" name="PLoS ONE">
        <title>Transcriptome-Based Identification of ABC Transporters in the Western Tarnished Plant Bug Lygus hesperus.</title>
        <authorList>
            <person name="Hull J.J."/>
            <person name="Chaney K."/>
            <person name="Geib S.M."/>
            <person name="Fabrick J.A."/>
            <person name="Brent C.S."/>
            <person name="Walsh D."/>
            <person name="Lavine L.C."/>
        </authorList>
    </citation>
    <scope>NUCLEOTIDE SEQUENCE</scope>
</reference>
<evidence type="ECO:0000313" key="2">
    <source>
        <dbReference type="EMBL" id="JAG13328.1"/>
    </source>
</evidence>
<reference evidence="2" key="2">
    <citation type="submission" date="2014-07" db="EMBL/GenBank/DDBJ databases">
        <authorList>
            <person name="Hull J."/>
        </authorList>
    </citation>
    <scope>NUCLEOTIDE SEQUENCE</scope>
</reference>